<feature type="transmembrane region" description="Helical" evidence="12">
    <location>
        <begin position="158"/>
        <end position="180"/>
    </location>
</feature>
<dbReference type="GO" id="GO:0019646">
    <property type="term" value="P:aerobic electron transport chain"/>
    <property type="evidence" value="ECO:0007669"/>
    <property type="project" value="TreeGrafter"/>
</dbReference>
<dbReference type="PANTHER" id="PTHR43141:SF5">
    <property type="entry name" value="CYTOCHROME BD-I UBIQUINOL OXIDASE SUBUNIT 2"/>
    <property type="match status" value="1"/>
</dbReference>
<evidence type="ECO:0000313" key="13">
    <source>
        <dbReference type="EMBL" id="SDF14456.1"/>
    </source>
</evidence>
<dbReference type="InterPro" id="IPR003317">
    <property type="entry name" value="Cyt-d_oxidase_su2"/>
</dbReference>
<keyword evidence="11 12" id="KW-0472">Membrane</keyword>
<dbReference type="PANTHER" id="PTHR43141">
    <property type="entry name" value="CYTOCHROME BD2 SUBUNIT II"/>
    <property type="match status" value="1"/>
</dbReference>
<dbReference type="AlphaFoldDB" id="A0A1G7IPI7"/>
<dbReference type="NCBIfam" id="TIGR00203">
    <property type="entry name" value="cydB"/>
    <property type="match status" value="1"/>
</dbReference>
<keyword evidence="6 12" id="KW-0812">Transmembrane</keyword>
<dbReference type="GO" id="GO:0009055">
    <property type="term" value="F:electron transfer activity"/>
    <property type="evidence" value="ECO:0007669"/>
    <property type="project" value="TreeGrafter"/>
</dbReference>
<protein>
    <submittedName>
        <fullName evidence="13">Cytochrome bd-I ubiquinol oxidase subunit 2 apoprotein</fullName>
    </submittedName>
</protein>
<feature type="transmembrane region" description="Helical" evidence="12">
    <location>
        <begin position="299"/>
        <end position="318"/>
    </location>
</feature>
<evidence type="ECO:0000256" key="4">
    <source>
        <dbReference type="ARBA" id="ARBA00022475"/>
    </source>
</evidence>
<evidence type="ECO:0000256" key="9">
    <source>
        <dbReference type="ARBA" id="ARBA00022989"/>
    </source>
</evidence>
<evidence type="ECO:0000256" key="3">
    <source>
        <dbReference type="ARBA" id="ARBA00022448"/>
    </source>
</evidence>
<dbReference type="GO" id="GO:0005886">
    <property type="term" value="C:plasma membrane"/>
    <property type="evidence" value="ECO:0007669"/>
    <property type="project" value="UniProtKB-SubCell"/>
</dbReference>
<comment type="similarity">
    <text evidence="2">Belongs to the cytochrome ubiquinol oxidase subunit 2 family.</text>
</comment>
<feature type="transmembrane region" description="Helical" evidence="12">
    <location>
        <begin position="6"/>
        <end position="31"/>
    </location>
</feature>
<feature type="transmembrane region" description="Helical" evidence="12">
    <location>
        <begin position="76"/>
        <end position="98"/>
    </location>
</feature>
<keyword evidence="3" id="KW-0813">Transport</keyword>
<dbReference type="GO" id="GO:0046872">
    <property type="term" value="F:metal ion binding"/>
    <property type="evidence" value="ECO:0007669"/>
    <property type="project" value="UniProtKB-KW"/>
</dbReference>
<name>A0A1G7IPI7_9BACT</name>
<dbReference type="RefSeq" id="WP_092152556.1">
    <property type="nucleotide sequence ID" value="NZ_FNBX01000002.1"/>
</dbReference>
<keyword evidence="5" id="KW-0349">Heme</keyword>
<evidence type="ECO:0000256" key="5">
    <source>
        <dbReference type="ARBA" id="ARBA00022617"/>
    </source>
</evidence>
<dbReference type="PIRSF" id="PIRSF000267">
    <property type="entry name" value="Cyt_oxidse_sub2"/>
    <property type="match status" value="1"/>
</dbReference>
<organism evidence="13 14">
    <name type="scientific">Desulfovibrio legallii</name>
    <dbReference type="NCBI Taxonomy" id="571438"/>
    <lineage>
        <taxon>Bacteria</taxon>
        <taxon>Pseudomonadati</taxon>
        <taxon>Thermodesulfobacteriota</taxon>
        <taxon>Desulfovibrionia</taxon>
        <taxon>Desulfovibrionales</taxon>
        <taxon>Desulfovibrionaceae</taxon>
        <taxon>Desulfovibrio</taxon>
    </lineage>
</organism>
<feature type="transmembrane region" description="Helical" evidence="12">
    <location>
        <begin position="254"/>
        <end position="279"/>
    </location>
</feature>
<feature type="transmembrane region" description="Helical" evidence="12">
    <location>
        <begin position="119"/>
        <end position="138"/>
    </location>
</feature>
<sequence length="342" mass="37828">MLETIWFVLWALLWAVFFILDGFDLGVGSLLPFLSKNETERRIMYNAAGPFWDGNEVWLISAGGVTFAAFPKTYAVMFSALYAPLLILLFALIFRAVSFEFRNKVEHDSWRALWDGVHFVANLIPCVLLGVAFANLFMGIPVDTQGVYHGNLLGLLNLYGLAGGVFFLCMFVLHGALWLAIKSRGELQTRAIATASFAWPVMLVLLVAFLALSALYTRLFDNYLAMPALWLLPVLALAGLIGARVMLRAGKLWLAWGCSAVFILGVTFFGVMGMFPGMIISSIDPAATVTAFNGASSQLTLKIMLGVALVMVPIVLAYQFWTYRLFSAPVTKEYVEEDEHAY</sequence>
<reference evidence="14" key="1">
    <citation type="submission" date="2016-10" db="EMBL/GenBank/DDBJ databases">
        <authorList>
            <person name="Varghese N."/>
            <person name="Submissions S."/>
        </authorList>
    </citation>
    <scope>NUCLEOTIDE SEQUENCE [LARGE SCALE GENOMIC DNA]</scope>
    <source>
        <strain evidence="14">KHC7</strain>
    </source>
</reference>
<dbReference type="Pfam" id="PF02322">
    <property type="entry name" value="Cyt_bd_oxida_II"/>
    <property type="match status" value="1"/>
</dbReference>
<dbReference type="GO" id="GO:0070069">
    <property type="term" value="C:cytochrome complex"/>
    <property type="evidence" value="ECO:0007669"/>
    <property type="project" value="TreeGrafter"/>
</dbReference>
<keyword evidence="8" id="KW-0249">Electron transport</keyword>
<evidence type="ECO:0000256" key="11">
    <source>
        <dbReference type="ARBA" id="ARBA00023136"/>
    </source>
</evidence>
<keyword evidence="4" id="KW-1003">Cell membrane</keyword>
<evidence type="ECO:0000256" key="7">
    <source>
        <dbReference type="ARBA" id="ARBA00022723"/>
    </source>
</evidence>
<feature type="transmembrane region" description="Helical" evidence="12">
    <location>
        <begin position="192"/>
        <end position="216"/>
    </location>
</feature>
<keyword evidence="10" id="KW-0408">Iron</keyword>
<accession>A0A1G7IPI7</accession>
<comment type="subcellular location">
    <subcellularLocation>
        <location evidence="1">Cell membrane</location>
        <topology evidence="1">Multi-pass membrane protein</topology>
    </subcellularLocation>
</comment>
<proteinExistence type="inferred from homology"/>
<evidence type="ECO:0000256" key="6">
    <source>
        <dbReference type="ARBA" id="ARBA00022692"/>
    </source>
</evidence>
<keyword evidence="9 12" id="KW-1133">Transmembrane helix</keyword>
<evidence type="ECO:0000256" key="2">
    <source>
        <dbReference type="ARBA" id="ARBA00007543"/>
    </source>
</evidence>
<dbReference type="GO" id="GO:0016682">
    <property type="term" value="F:oxidoreductase activity, acting on diphenols and related substances as donors, oxygen as acceptor"/>
    <property type="evidence" value="ECO:0007669"/>
    <property type="project" value="TreeGrafter"/>
</dbReference>
<evidence type="ECO:0000256" key="1">
    <source>
        <dbReference type="ARBA" id="ARBA00004651"/>
    </source>
</evidence>
<dbReference type="STRING" id="571438.SAMN05192586_10216"/>
<dbReference type="Proteomes" id="UP000199355">
    <property type="component" value="Unassembled WGS sequence"/>
</dbReference>
<evidence type="ECO:0000256" key="10">
    <source>
        <dbReference type="ARBA" id="ARBA00023004"/>
    </source>
</evidence>
<keyword evidence="14" id="KW-1185">Reference proteome</keyword>
<dbReference type="OrthoDB" id="9776710at2"/>
<evidence type="ECO:0000256" key="8">
    <source>
        <dbReference type="ARBA" id="ARBA00022982"/>
    </source>
</evidence>
<evidence type="ECO:0000256" key="12">
    <source>
        <dbReference type="SAM" id="Phobius"/>
    </source>
</evidence>
<keyword evidence="7" id="KW-0479">Metal-binding</keyword>
<feature type="transmembrane region" description="Helical" evidence="12">
    <location>
        <begin position="228"/>
        <end position="247"/>
    </location>
</feature>
<evidence type="ECO:0000313" key="14">
    <source>
        <dbReference type="Proteomes" id="UP000199355"/>
    </source>
</evidence>
<gene>
    <name evidence="13" type="ORF">SAMN05192586_10216</name>
</gene>
<dbReference type="EMBL" id="FNBX01000002">
    <property type="protein sequence ID" value="SDF14456.1"/>
    <property type="molecule type" value="Genomic_DNA"/>
</dbReference>